<dbReference type="SUPFAM" id="SSF53850">
    <property type="entry name" value="Periplasmic binding protein-like II"/>
    <property type="match status" value="1"/>
</dbReference>
<protein>
    <submittedName>
        <fullName evidence="2">Transporter substrate-binding domain-containing protein</fullName>
    </submittedName>
</protein>
<evidence type="ECO:0000313" key="2">
    <source>
        <dbReference type="EMBL" id="UZE96611.1"/>
    </source>
</evidence>
<gene>
    <name evidence="2" type="ORF">NKI27_02345</name>
</gene>
<accession>A0ABY6N3B3</accession>
<dbReference type="InterPro" id="IPR001638">
    <property type="entry name" value="Solute-binding_3/MltF_N"/>
</dbReference>
<keyword evidence="3" id="KW-1185">Reference proteome</keyword>
<dbReference type="EMBL" id="CP100390">
    <property type="protein sequence ID" value="UZE96611.1"/>
    <property type="molecule type" value="Genomic_DNA"/>
</dbReference>
<dbReference type="RefSeq" id="WP_265048095.1">
    <property type="nucleotide sequence ID" value="NZ_CP100390.1"/>
</dbReference>
<sequence length="266" mass="30413">MTKIITKLFLLMACTYISNTFSEEVNYLIVEGKSPPFQITHEGKSNGGIITDIVKEVFNGSPYTVKYHVLPLNRLYKIVESGQLDNWIAYDAKAWNSLSQWGDFVSEPLFSVNHTYLTCKKNPPAQIKSVSELSHQNIAIIRDFIHPELNELEDSHLLNLVPVENYSQGINLAALNRVDGFVEMELRIRFNIKNELTNNSCFQFVYMGDIIPTYSIYFSTDKRNTDINTFVNKRIKALKKANEIDKIMSRYTQTGANRLATKKTAP</sequence>
<evidence type="ECO:0000313" key="3">
    <source>
        <dbReference type="Proteomes" id="UP001163739"/>
    </source>
</evidence>
<proteinExistence type="predicted"/>
<organism evidence="2 3">
    <name type="scientific">Alkalimarinus alittae</name>
    <dbReference type="NCBI Taxonomy" id="2961619"/>
    <lineage>
        <taxon>Bacteria</taxon>
        <taxon>Pseudomonadati</taxon>
        <taxon>Pseudomonadota</taxon>
        <taxon>Gammaproteobacteria</taxon>
        <taxon>Alteromonadales</taxon>
        <taxon>Alteromonadaceae</taxon>
        <taxon>Alkalimarinus</taxon>
    </lineage>
</organism>
<name>A0ABY6N3B3_9ALTE</name>
<dbReference type="Gene3D" id="3.40.190.10">
    <property type="entry name" value="Periplasmic binding protein-like II"/>
    <property type="match status" value="2"/>
</dbReference>
<feature type="domain" description="Solute-binding protein family 3/N-terminal" evidence="1">
    <location>
        <begin position="30"/>
        <end position="253"/>
    </location>
</feature>
<reference evidence="2" key="1">
    <citation type="submission" date="2022-06" db="EMBL/GenBank/DDBJ databases">
        <title>Alkalimarinus sp. nov., isolated from gut of a Alitta virens.</title>
        <authorList>
            <person name="Yang A.I."/>
            <person name="Shin N.-R."/>
        </authorList>
    </citation>
    <scope>NUCLEOTIDE SEQUENCE</scope>
    <source>
        <strain evidence="2">A2M4</strain>
    </source>
</reference>
<evidence type="ECO:0000259" key="1">
    <source>
        <dbReference type="Pfam" id="PF00497"/>
    </source>
</evidence>
<dbReference type="Proteomes" id="UP001163739">
    <property type="component" value="Chromosome"/>
</dbReference>
<dbReference type="Pfam" id="PF00497">
    <property type="entry name" value="SBP_bac_3"/>
    <property type="match status" value="1"/>
</dbReference>